<evidence type="ECO:0000256" key="1">
    <source>
        <dbReference type="SAM" id="MobiDB-lite"/>
    </source>
</evidence>
<feature type="region of interest" description="Disordered" evidence="1">
    <location>
        <begin position="17"/>
        <end position="42"/>
    </location>
</feature>
<protein>
    <submittedName>
        <fullName evidence="2">Uncharacterized protein</fullName>
    </submittedName>
</protein>
<dbReference type="EMBL" id="KV876040">
    <property type="protein sequence ID" value="RZR73868.1"/>
    <property type="molecule type" value="Genomic_DNA"/>
</dbReference>
<proteinExistence type="predicted"/>
<dbReference type="AlphaFoldDB" id="A0A445MI51"/>
<accession>A0A445MI51</accession>
<name>A0A445MI51_ENSVE</name>
<organism evidence="2">
    <name type="scientific">Ensete ventricosum</name>
    <name type="common">Abyssinian banana</name>
    <name type="synonym">Musa ensete</name>
    <dbReference type="NCBI Taxonomy" id="4639"/>
    <lineage>
        <taxon>Eukaryota</taxon>
        <taxon>Viridiplantae</taxon>
        <taxon>Streptophyta</taxon>
        <taxon>Embryophyta</taxon>
        <taxon>Tracheophyta</taxon>
        <taxon>Spermatophyta</taxon>
        <taxon>Magnoliopsida</taxon>
        <taxon>Liliopsida</taxon>
        <taxon>Zingiberales</taxon>
        <taxon>Musaceae</taxon>
        <taxon>Ensete</taxon>
    </lineage>
</organism>
<reference evidence="2" key="1">
    <citation type="journal article" date="2018" name="Data Brief">
        <title>Genome sequence data from 17 accessions of Ensete ventricosum, a staple food crop for millions in Ethiopia.</title>
        <authorList>
            <person name="Yemataw Z."/>
            <person name="Muzemil S."/>
            <person name="Ambachew D."/>
            <person name="Tripathi L."/>
            <person name="Tesfaye K."/>
            <person name="Chala A."/>
            <person name="Farbos A."/>
            <person name="O'Neill P."/>
            <person name="Moore K."/>
            <person name="Grant M."/>
            <person name="Studholme D.J."/>
        </authorList>
    </citation>
    <scope>NUCLEOTIDE SEQUENCE [LARGE SCALE GENOMIC DNA]</scope>
    <source>
        <tissue evidence="2">Leaf</tissue>
    </source>
</reference>
<sequence length="199" mass="21730">MSSSLWSLPLPSFSVHEERKDMNGEHQVTSRSAPLGKLAKGVGGGEPIGEAVECPRVGPVVALRELHELRPREVRVQPSAAEVPRRWPDGAVLPGAHEESQRLPLSIEMKERQQVTYHEGVTNVDHQSVANRPDRPPLVGGEDLEALYLVLLKDGQRGGIAVRPGAESQLRLLTWRIVVASHYGATVLEEVSVMASLHS</sequence>
<gene>
    <name evidence="2" type="ORF">BHM03_00029041</name>
</gene>
<dbReference type="Proteomes" id="UP000290560">
    <property type="component" value="Unassembled WGS sequence"/>
</dbReference>
<evidence type="ECO:0000313" key="2">
    <source>
        <dbReference type="EMBL" id="RZR73868.1"/>
    </source>
</evidence>